<dbReference type="InterPro" id="IPR039425">
    <property type="entry name" value="RNA_pol_sigma-70-like"/>
</dbReference>
<evidence type="ECO:0000256" key="3">
    <source>
        <dbReference type="ARBA" id="ARBA00023082"/>
    </source>
</evidence>
<reference evidence="9 10" key="1">
    <citation type="submission" date="2021-03" db="EMBL/GenBank/DDBJ databases">
        <title>Complete Genome Sequences of Two Lysobacter Strains Isolated from Sea Water (Lysobacter caseinilyticus) and Soil (Lysobacter helvus) in South Korea.</title>
        <authorList>
            <person name="Watanabe Y."/>
            <person name="Arakawa K."/>
        </authorList>
    </citation>
    <scope>NUCLEOTIDE SEQUENCE [LARGE SCALE GENOMIC DNA]</scope>
    <source>
        <strain evidence="9 10">KVB24</strain>
    </source>
</reference>
<dbReference type="NCBIfam" id="TIGR02937">
    <property type="entry name" value="sigma70-ECF"/>
    <property type="match status" value="1"/>
</dbReference>
<keyword evidence="10" id="KW-1185">Reference proteome</keyword>
<dbReference type="EMBL" id="AP024545">
    <property type="protein sequence ID" value="BCT93810.1"/>
    <property type="molecule type" value="Genomic_DNA"/>
</dbReference>
<feature type="domain" description="RNA polymerase sigma factor 70 region 4 type 2" evidence="8">
    <location>
        <begin position="157"/>
        <end position="209"/>
    </location>
</feature>
<keyword evidence="3" id="KW-0731">Sigma factor</keyword>
<dbReference type="Pfam" id="PF08281">
    <property type="entry name" value="Sigma70_r4_2"/>
    <property type="match status" value="1"/>
</dbReference>
<evidence type="ECO:0000256" key="1">
    <source>
        <dbReference type="ARBA" id="ARBA00010641"/>
    </source>
</evidence>
<dbReference type="Proteomes" id="UP000681317">
    <property type="component" value="Chromosome"/>
</dbReference>
<keyword evidence="4" id="KW-0238">DNA-binding</keyword>
<dbReference type="Pfam" id="PF04542">
    <property type="entry name" value="Sigma70_r2"/>
    <property type="match status" value="1"/>
</dbReference>
<dbReference type="Gene3D" id="1.10.10.10">
    <property type="entry name" value="Winged helix-like DNA-binding domain superfamily/Winged helix DNA-binding domain"/>
    <property type="match status" value="1"/>
</dbReference>
<dbReference type="RefSeq" id="WP_244858562.1">
    <property type="nucleotide sequence ID" value="NZ_AP024545.1"/>
</dbReference>
<sequence length="221" mass="24540">MIAAILPFPRPEPPRAMLEPEAANQGVASRTAPADSGPAWAALMTRAQDGDRDAYHALLIDITPYLRAIAARYLGRDETEDAVQEILLVVHDIRHTWERARPFKPWLSTIATRRCIDMLRSRSRRIERELLSDDPFEPFEDDAPGPEASTERAHAARALHDAVDELSPRQREAVRLLHLRDLSLSEASTQSQQSIGSLKVAAHRAIKALRDSLGGKDGPHG</sequence>
<evidence type="ECO:0000256" key="6">
    <source>
        <dbReference type="SAM" id="MobiDB-lite"/>
    </source>
</evidence>
<dbReference type="InterPro" id="IPR013325">
    <property type="entry name" value="RNA_pol_sigma_r2"/>
</dbReference>
<keyword evidence="2" id="KW-0805">Transcription regulation</keyword>
<dbReference type="SUPFAM" id="SSF88946">
    <property type="entry name" value="Sigma2 domain of RNA polymerase sigma factors"/>
    <property type="match status" value="1"/>
</dbReference>
<comment type="similarity">
    <text evidence="1">Belongs to the sigma-70 factor family. ECF subfamily.</text>
</comment>
<feature type="compositionally biased region" description="Acidic residues" evidence="6">
    <location>
        <begin position="133"/>
        <end position="144"/>
    </location>
</feature>
<evidence type="ECO:0000256" key="4">
    <source>
        <dbReference type="ARBA" id="ARBA00023125"/>
    </source>
</evidence>
<dbReference type="Gene3D" id="1.10.1740.10">
    <property type="match status" value="1"/>
</dbReference>
<dbReference type="SUPFAM" id="SSF88659">
    <property type="entry name" value="Sigma3 and sigma4 domains of RNA polymerase sigma factors"/>
    <property type="match status" value="1"/>
</dbReference>
<dbReference type="PANTHER" id="PTHR43133:SF58">
    <property type="entry name" value="ECF RNA POLYMERASE SIGMA FACTOR SIGD"/>
    <property type="match status" value="1"/>
</dbReference>
<dbReference type="InterPro" id="IPR036388">
    <property type="entry name" value="WH-like_DNA-bd_sf"/>
</dbReference>
<dbReference type="InterPro" id="IPR007627">
    <property type="entry name" value="RNA_pol_sigma70_r2"/>
</dbReference>
<evidence type="ECO:0000313" key="9">
    <source>
        <dbReference type="EMBL" id="BCT93810.1"/>
    </source>
</evidence>
<evidence type="ECO:0000313" key="10">
    <source>
        <dbReference type="Proteomes" id="UP000681317"/>
    </source>
</evidence>
<keyword evidence="5" id="KW-0804">Transcription</keyword>
<gene>
    <name evidence="9" type="primary">SigD</name>
    <name evidence="9" type="ORF">LYSCAS_28340</name>
</gene>
<feature type="domain" description="RNA polymerase sigma-70 region 2" evidence="7">
    <location>
        <begin position="64"/>
        <end position="125"/>
    </location>
</feature>
<dbReference type="InterPro" id="IPR013324">
    <property type="entry name" value="RNA_pol_sigma_r3/r4-like"/>
</dbReference>
<dbReference type="InterPro" id="IPR014284">
    <property type="entry name" value="RNA_pol_sigma-70_dom"/>
</dbReference>
<evidence type="ECO:0000256" key="2">
    <source>
        <dbReference type="ARBA" id="ARBA00023015"/>
    </source>
</evidence>
<feature type="region of interest" description="Disordered" evidence="6">
    <location>
        <begin position="133"/>
        <end position="153"/>
    </location>
</feature>
<proteinExistence type="inferred from homology"/>
<protein>
    <submittedName>
        <fullName evidence="9">RNA polymerase sigma factor</fullName>
    </submittedName>
</protein>
<evidence type="ECO:0000259" key="7">
    <source>
        <dbReference type="Pfam" id="PF04542"/>
    </source>
</evidence>
<accession>A0ABM7Q8T5</accession>
<name>A0ABM7Q8T5_9GAMM</name>
<dbReference type="InterPro" id="IPR013249">
    <property type="entry name" value="RNA_pol_sigma70_r4_t2"/>
</dbReference>
<evidence type="ECO:0000259" key="8">
    <source>
        <dbReference type="Pfam" id="PF08281"/>
    </source>
</evidence>
<dbReference type="PANTHER" id="PTHR43133">
    <property type="entry name" value="RNA POLYMERASE ECF-TYPE SIGMA FACTO"/>
    <property type="match status" value="1"/>
</dbReference>
<organism evidence="9 10">
    <name type="scientific">Noviluteimonas caseinilytica</name>
    <dbReference type="NCBI Taxonomy" id="2675101"/>
    <lineage>
        <taxon>Bacteria</taxon>
        <taxon>Pseudomonadati</taxon>
        <taxon>Pseudomonadota</taxon>
        <taxon>Gammaproteobacteria</taxon>
        <taxon>Lysobacterales</taxon>
        <taxon>Lysobacteraceae</taxon>
        <taxon>Noviluteimonas</taxon>
    </lineage>
</organism>
<evidence type="ECO:0000256" key="5">
    <source>
        <dbReference type="ARBA" id="ARBA00023163"/>
    </source>
</evidence>